<dbReference type="Proteomes" id="UP000266841">
    <property type="component" value="Unassembled WGS sequence"/>
</dbReference>
<evidence type="ECO:0000313" key="2">
    <source>
        <dbReference type="EMBL" id="EJK64721.1"/>
    </source>
</evidence>
<dbReference type="eggNOG" id="ENOG502RXZW">
    <property type="taxonomic scope" value="Eukaryota"/>
</dbReference>
<organism evidence="2 3">
    <name type="scientific">Thalassiosira oceanica</name>
    <name type="common">Marine diatom</name>
    <dbReference type="NCBI Taxonomy" id="159749"/>
    <lineage>
        <taxon>Eukaryota</taxon>
        <taxon>Sar</taxon>
        <taxon>Stramenopiles</taxon>
        <taxon>Ochrophyta</taxon>
        <taxon>Bacillariophyta</taxon>
        <taxon>Coscinodiscophyceae</taxon>
        <taxon>Thalassiosirophycidae</taxon>
        <taxon>Thalassiosirales</taxon>
        <taxon>Thalassiosiraceae</taxon>
        <taxon>Thalassiosira</taxon>
    </lineage>
</organism>
<sequence>MLRTTKLRAAALTLSFVASAAFCPTPTSFRASSQCGGGIIAPAEERIHRLGRKGEAGHQVLRSTPVPDGGGGARNDPAETTPQMMRALWEMISDATKNMARGDSATILFPNMAKYLTMSNYVENLMAHLESCKDICDGFGANTVVLPVQTQPNKVDGFEIKSYRNPNSVSFNDVDDANNLRFAADPFWDDAEEWDFGGVDEVVESNLPPVDSSVPDDGKIVEVSKRWVDRMMADLALCPFTKSSTQSGIPMGPVRYHIDRLSTMEDAYAAFWKEVCVIEDVKGAEISTTLQILPEFCMSSIELFEQWSDTLTSTLEQLNVEETLQLIFFHPNWTFRDGGERSGAAAANYARRSPWPMVNLLRIDQVRTAQKGIPTGLVYQQNEKILGEIGTEELERMLRLRDWEGVAGKKVDRRDMEALRVADDLQVTGVVKEQDTSFMYDSTPKANKVDKAQIETGNMVKVIEQALEMRLSAGSLDGGKTSATLMASDFLIEELDRVSREGPTAPSASGNVVDVRYRAALSDIEDDLRGDSEEGVEDAEMAALWGGGIAMTSGDD</sequence>
<feature type="signal peptide" evidence="1">
    <location>
        <begin position="1"/>
        <end position="20"/>
    </location>
</feature>
<evidence type="ECO:0000256" key="1">
    <source>
        <dbReference type="SAM" id="SignalP"/>
    </source>
</evidence>
<dbReference type="OrthoDB" id="5376at2759"/>
<dbReference type="InterPro" id="IPR009858">
    <property type="entry name" value="DUF1415"/>
</dbReference>
<evidence type="ECO:0000313" key="3">
    <source>
        <dbReference type="Proteomes" id="UP000266841"/>
    </source>
</evidence>
<proteinExistence type="predicted"/>
<evidence type="ECO:0008006" key="4">
    <source>
        <dbReference type="Google" id="ProtNLM"/>
    </source>
</evidence>
<keyword evidence="1" id="KW-0732">Signal</keyword>
<gene>
    <name evidence="2" type="ORF">THAOC_14520</name>
</gene>
<protein>
    <recommendedName>
        <fullName evidence="4">DUF1995 domain-containing protein</fullName>
    </recommendedName>
</protein>
<feature type="chain" id="PRO_5003840321" description="DUF1995 domain-containing protein" evidence="1">
    <location>
        <begin position="21"/>
        <end position="556"/>
    </location>
</feature>
<name>K0SUQ6_THAOC</name>
<dbReference type="AlphaFoldDB" id="K0SUQ6"/>
<dbReference type="OMA" id="MSNYVEN"/>
<reference evidence="2 3" key="1">
    <citation type="journal article" date="2012" name="Genome Biol.">
        <title>Genome and low-iron response of an oceanic diatom adapted to chronic iron limitation.</title>
        <authorList>
            <person name="Lommer M."/>
            <person name="Specht M."/>
            <person name="Roy A.S."/>
            <person name="Kraemer L."/>
            <person name="Andreson R."/>
            <person name="Gutowska M.A."/>
            <person name="Wolf J."/>
            <person name="Bergner S.V."/>
            <person name="Schilhabel M.B."/>
            <person name="Klostermeier U.C."/>
            <person name="Beiko R.G."/>
            <person name="Rosenstiel P."/>
            <person name="Hippler M."/>
            <person name="Laroche J."/>
        </authorList>
    </citation>
    <scope>NUCLEOTIDE SEQUENCE [LARGE SCALE GENOMIC DNA]</scope>
    <source>
        <strain evidence="2 3">CCMP1005</strain>
    </source>
</reference>
<dbReference type="EMBL" id="AGNL01016957">
    <property type="protein sequence ID" value="EJK64721.1"/>
    <property type="molecule type" value="Genomic_DNA"/>
</dbReference>
<accession>K0SUQ6</accession>
<comment type="caution">
    <text evidence="2">The sequence shown here is derived from an EMBL/GenBank/DDBJ whole genome shotgun (WGS) entry which is preliminary data.</text>
</comment>
<dbReference type="Pfam" id="PF07209">
    <property type="entry name" value="DUF1415"/>
    <property type="match status" value="1"/>
</dbReference>
<keyword evidence="3" id="KW-1185">Reference proteome</keyword>